<dbReference type="EMBL" id="MF001304">
    <property type="protein sequence ID" value="AST09360.1"/>
    <property type="molecule type" value="Genomic_DNA"/>
</dbReference>
<accession>A0A223FN03</accession>
<proteinExistence type="inferred from homology"/>
<evidence type="ECO:0000256" key="1">
    <source>
        <dbReference type="ARBA" id="ARBA00005905"/>
    </source>
</evidence>
<name>A0A223FN03_9POXV</name>
<evidence type="ECO:0000313" key="4">
    <source>
        <dbReference type="Proteomes" id="UP000217350"/>
    </source>
</evidence>
<reference evidence="3" key="1">
    <citation type="journal article" date="2017" name="Virus Genes">
        <title>Two novel poxviruses with unusual genome rearrangements: NY_014 and Murmansk.</title>
        <authorList>
            <person name="Smithson C."/>
            <person name="Meyer H."/>
            <person name="Gigante C.M."/>
            <person name="Gao J."/>
            <person name="Zhao H."/>
            <person name="Batra D."/>
            <person name="Damon I."/>
            <person name="Upton C."/>
            <person name="Li Y."/>
        </authorList>
    </citation>
    <scope>NUCLEOTIDE SEQUENCE [LARGE SCALE GENOMIC DNA]</scope>
    <source>
        <strain evidence="3">LEIV-11411</strain>
    </source>
</reference>
<gene>
    <name evidence="3" type="ORF">Murmansk-165</name>
</gene>
<comment type="similarity">
    <text evidence="1">Belongs to the orthopoxvirus A47 protein family.</text>
</comment>
<dbReference type="OrthoDB" id="11194at10239"/>
<dbReference type="Pfam" id="PF06334">
    <property type="entry name" value="Orthopox_A47"/>
    <property type="match status" value="1"/>
</dbReference>
<organism evidence="3">
    <name type="scientific">Murmansk poxvirus</name>
    <dbReference type="NCBI Taxonomy" id="2025359"/>
    <lineage>
        <taxon>Viruses</taxon>
        <taxon>Varidnaviria</taxon>
        <taxon>Bamfordvirae</taxon>
        <taxon>Nucleocytoviricota</taxon>
        <taxon>Pokkesviricetes</taxon>
        <taxon>Chitovirales</taxon>
        <taxon>Poxviridae</taxon>
        <taxon>Chordopoxvirinae</taxon>
        <taxon>Centapoxvirus</taxon>
        <taxon>Centapoxvirus microtuspox</taxon>
        <taxon>Murmansk microtuspox virus</taxon>
    </lineage>
</organism>
<sequence>MGNKHSEPVFSASTISYTKRSSIRRVPCNENPSTELKTGEFNRLSLREKTVSSLQRGFNRLSLNEKTFSLHRGFNNRLSLNEKTFSLQRGFSLRRFNSVRGESSSKLMELKKEIHETIQQANNMDIDKRIKLLYNIKSMMGNSFMLKGLIDSLETLEPTDGISYSSVMILGEFSILDQYTDGGKSTFKFVINLLKSLDSLNHHQQKLIEYAVNNDMLYDQITMLEYIMKNNLDMENRQFILKGKYTTPLFIDLLKHTGINVISNVLMWNKKYTKSISNLYTAMRLLYSITV</sequence>
<evidence type="ECO:0000256" key="2">
    <source>
        <dbReference type="ARBA" id="ARBA00014887"/>
    </source>
</evidence>
<keyword evidence="4" id="KW-1185">Reference proteome</keyword>
<dbReference type="Proteomes" id="UP000217350">
    <property type="component" value="Segment"/>
</dbReference>
<protein>
    <recommendedName>
        <fullName evidence="2">Protein A47</fullName>
    </recommendedName>
</protein>
<evidence type="ECO:0000313" key="3">
    <source>
        <dbReference type="EMBL" id="AST09360.1"/>
    </source>
</evidence>
<dbReference type="InterPro" id="IPR009402">
    <property type="entry name" value="Orthopox_A47"/>
</dbReference>